<feature type="non-terminal residue" evidence="2">
    <location>
        <position position="1"/>
    </location>
</feature>
<evidence type="ECO:0000313" key="2">
    <source>
        <dbReference type="EMBL" id="MFG3819309.1"/>
    </source>
</evidence>
<keyword evidence="1" id="KW-0802">TPR repeat</keyword>
<dbReference type="SMART" id="SM00386">
    <property type="entry name" value="HAT"/>
    <property type="match status" value="2"/>
</dbReference>
<dbReference type="PANTHER" id="PTHR44917">
    <property type="entry name" value="PROTEIN HIGH CHLOROPHYLL FLUORESCENT 107"/>
    <property type="match status" value="1"/>
</dbReference>
<sequence>QAAQADQRDAPTLQAWALMEKEQGQIERARELFAQAAQADQRNAPTLQAWALMEKEQGQIERARDLFERALKYAPKNSFVLLPLAELELECQRFAEARAYADRAIRAIRSTPKTEFYRIRALWIRGSAAAGQQDIETAIGDWQFVDRYFTAEIQKQPRKGILQTQRVRLLIDWGQVDPARWEEADRLISQAQAQCPYRQRIYWQDLAGDLAWARGEKTLARKIWQSILAHQKSIPGLAAKLDRP</sequence>
<evidence type="ECO:0000256" key="1">
    <source>
        <dbReference type="PROSITE-ProRule" id="PRU00339"/>
    </source>
</evidence>
<comment type="caution">
    <text evidence="2">The sequence shown here is derived from an EMBL/GenBank/DDBJ whole genome shotgun (WGS) entry which is preliminary data.</text>
</comment>
<protein>
    <submittedName>
        <fullName evidence="2">Tetratricopeptide repeat protein</fullName>
    </submittedName>
</protein>
<dbReference type="SMART" id="SM00028">
    <property type="entry name" value="TPR"/>
    <property type="match status" value="3"/>
</dbReference>
<dbReference type="Pfam" id="PF14559">
    <property type="entry name" value="TPR_19"/>
    <property type="match status" value="1"/>
</dbReference>
<dbReference type="PANTHER" id="PTHR44917:SF1">
    <property type="entry name" value="PROTEIN HIGH CHLOROPHYLL FLUORESCENT 107"/>
    <property type="match status" value="1"/>
</dbReference>
<dbReference type="InterPro" id="IPR019734">
    <property type="entry name" value="TPR_rpt"/>
</dbReference>
<reference evidence="3" key="1">
    <citation type="journal article" date="2024" name="Algal Res.">
        <title>Biochemical, toxicological and genomic investigation of a high-biomass producing Limnothrix strain isolated from Italian shallow drinking water reservoir.</title>
        <authorList>
            <person name="Simonazzi M."/>
            <person name="Shishido T.K."/>
            <person name="Delbaje E."/>
            <person name="Wahlsten M."/>
            <person name="Fewer D.P."/>
            <person name="Sivonen K."/>
            <person name="Pezzolesi L."/>
            <person name="Pistocchi R."/>
        </authorList>
    </citation>
    <scope>NUCLEOTIDE SEQUENCE [LARGE SCALE GENOMIC DNA]</scope>
    <source>
        <strain evidence="3">LRLZ20PSL1</strain>
    </source>
</reference>
<dbReference type="InterPro" id="IPR011990">
    <property type="entry name" value="TPR-like_helical_dom_sf"/>
</dbReference>
<feature type="repeat" description="TPR" evidence="1">
    <location>
        <begin position="44"/>
        <end position="77"/>
    </location>
</feature>
<proteinExistence type="predicted"/>
<dbReference type="SUPFAM" id="SSF48452">
    <property type="entry name" value="TPR-like"/>
    <property type="match status" value="1"/>
</dbReference>
<organism evidence="2 3">
    <name type="scientific">Limnothrix redekei LRLZ20PSL1</name>
    <dbReference type="NCBI Taxonomy" id="3112953"/>
    <lineage>
        <taxon>Bacteria</taxon>
        <taxon>Bacillati</taxon>
        <taxon>Cyanobacteriota</taxon>
        <taxon>Cyanophyceae</taxon>
        <taxon>Pseudanabaenales</taxon>
        <taxon>Pseudanabaenaceae</taxon>
        <taxon>Limnothrix</taxon>
    </lineage>
</organism>
<dbReference type="PROSITE" id="PS50005">
    <property type="entry name" value="TPR"/>
    <property type="match status" value="1"/>
</dbReference>
<accession>A0ABW7CGC3</accession>
<dbReference type="RefSeq" id="WP_393015139.1">
    <property type="nucleotide sequence ID" value="NZ_JAZAQF010000088.1"/>
</dbReference>
<dbReference type="InterPro" id="IPR044624">
    <property type="entry name" value="Mbb1-like"/>
</dbReference>
<evidence type="ECO:0000313" key="3">
    <source>
        <dbReference type="Proteomes" id="UP001604335"/>
    </source>
</evidence>
<dbReference type="Proteomes" id="UP001604335">
    <property type="component" value="Unassembled WGS sequence"/>
</dbReference>
<name>A0ABW7CGC3_9CYAN</name>
<dbReference type="EMBL" id="JAZAQF010000088">
    <property type="protein sequence ID" value="MFG3819309.1"/>
    <property type="molecule type" value="Genomic_DNA"/>
</dbReference>
<keyword evidence="3" id="KW-1185">Reference proteome</keyword>
<dbReference type="InterPro" id="IPR003107">
    <property type="entry name" value="HAT"/>
</dbReference>
<dbReference type="Gene3D" id="1.25.40.10">
    <property type="entry name" value="Tetratricopeptide repeat domain"/>
    <property type="match status" value="1"/>
</dbReference>
<gene>
    <name evidence="2" type="ORF">VPK24_16810</name>
</gene>